<feature type="compositionally biased region" description="Polar residues" evidence="1">
    <location>
        <begin position="14"/>
        <end position="24"/>
    </location>
</feature>
<sequence>MIKNRSRRVERNSTLRGRTTANETDSQNVPAFLLSAALLLYNPIIHNLSCGAWASETGTSSPRNASRLVIKCQGALPKDKRLLSSEESVRSNAVALLLAKQGEVRTVSDRGHGRRKS</sequence>
<evidence type="ECO:0000313" key="2">
    <source>
        <dbReference type="EMBL" id="KAG6643515.1"/>
    </source>
</evidence>
<accession>A0A8T1PKU9</accession>
<evidence type="ECO:0000313" key="3">
    <source>
        <dbReference type="Proteomes" id="UP000811609"/>
    </source>
</evidence>
<proteinExistence type="predicted"/>
<protein>
    <submittedName>
        <fullName evidence="2">Uncharacterized protein</fullName>
    </submittedName>
</protein>
<keyword evidence="3" id="KW-1185">Reference proteome</keyword>
<organism evidence="2 3">
    <name type="scientific">Carya illinoinensis</name>
    <name type="common">Pecan</name>
    <dbReference type="NCBI Taxonomy" id="32201"/>
    <lineage>
        <taxon>Eukaryota</taxon>
        <taxon>Viridiplantae</taxon>
        <taxon>Streptophyta</taxon>
        <taxon>Embryophyta</taxon>
        <taxon>Tracheophyta</taxon>
        <taxon>Spermatophyta</taxon>
        <taxon>Magnoliopsida</taxon>
        <taxon>eudicotyledons</taxon>
        <taxon>Gunneridae</taxon>
        <taxon>Pentapetalae</taxon>
        <taxon>rosids</taxon>
        <taxon>fabids</taxon>
        <taxon>Fagales</taxon>
        <taxon>Juglandaceae</taxon>
        <taxon>Carya</taxon>
    </lineage>
</organism>
<feature type="region of interest" description="Disordered" evidence="1">
    <location>
        <begin position="1"/>
        <end position="24"/>
    </location>
</feature>
<gene>
    <name evidence="2" type="ORF">CIPAW_09G217000</name>
</gene>
<dbReference type="AlphaFoldDB" id="A0A8T1PKU9"/>
<reference evidence="2" key="1">
    <citation type="submission" date="2020-12" db="EMBL/GenBank/DDBJ databases">
        <title>WGS assembly of Carya illinoinensis cv. Pawnee.</title>
        <authorList>
            <person name="Platts A."/>
            <person name="Shu S."/>
            <person name="Wright S."/>
            <person name="Barry K."/>
            <person name="Edger P."/>
            <person name="Pires J.C."/>
            <person name="Schmutz J."/>
        </authorList>
    </citation>
    <scope>NUCLEOTIDE SEQUENCE</scope>
    <source>
        <tissue evidence="2">Leaf</tissue>
    </source>
</reference>
<comment type="caution">
    <text evidence="2">The sequence shown here is derived from an EMBL/GenBank/DDBJ whole genome shotgun (WGS) entry which is preliminary data.</text>
</comment>
<evidence type="ECO:0000256" key="1">
    <source>
        <dbReference type="SAM" id="MobiDB-lite"/>
    </source>
</evidence>
<dbReference type="Proteomes" id="UP000811609">
    <property type="component" value="Chromosome 9"/>
</dbReference>
<dbReference type="EMBL" id="CM031817">
    <property type="protein sequence ID" value="KAG6643515.1"/>
    <property type="molecule type" value="Genomic_DNA"/>
</dbReference>
<name>A0A8T1PKU9_CARIL</name>